<dbReference type="PANTHER" id="PTHR30461">
    <property type="entry name" value="DNA-INVERTASE FROM LAMBDOID PROPHAGE"/>
    <property type="match status" value="1"/>
</dbReference>
<evidence type="ECO:0000313" key="6">
    <source>
        <dbReference type="EMBL" id="MBA8853349.1"/>
    </source>
</evidence>
<keyword evidence="1" id="KW-0229">DNA integration</keyword>
<dbReference type="PROSITE" id="PS00397">
    <property type="entry name" value="RECOMBINASES_1"/>
    <property type="match status" value="1"/>
</dbReference>
<feature type="active site" description="O-(5'-phospho-DNA)-serine intermediate" evidence="4">
    <location>
        <position position="9"/>
    </location>
</feature>
<sequence>MKIGYARVSTEEQKMDLQMEALKRAGCERVYEDHGVSGKTFQRVGLDAALDALKEGDMLVVWRLDRLGRSLSKLIELMEALGERGIEFHSLSENIDTSSSGGRLVFHMMAALAEFERSLISERTRAGMRAARDKGRHLGRPPSLTPDQVDEAIAAVEVNGQYVSDVAHRLNVSRRSLKRLMKMRLSEMG</sequence>
<feature type="domain" description="Resolvase/invertase-type recombinase catalytic" evidence="5">
    <location>
        <begin position="1"/>
        <end position="135"/>
    </location>
</feature>
<gene>
    <name evidence="6" type="ORF">FHW20_004329</name>
</gene>
<evidence type="ECO:0000313" key="7">
    <source>
        <dbReference type="Proteomes" id="UP000578622"/>
    </source>
</evidence>
<dbReference type="Gene3D" id="3.40.50.1390">
    <property type="entry name" value="Resolvase, N-terminal catalytic domain"/>
    <property type="match status" value="1"/>
</dbReference>
<keyword evidence="3" id="KW-0233">DNA recombination</keyword>
<dbReference type="InterPro" id="IPR006119">
    <property type="entry name" value="Resolv_N"/>
</dbReference>
<organism evidence="6 7">
    <name type="scientific">Brucella intermedia</name>
    <dbReference type="NCBI Taxonomy" id="94625"/>
    <lineage>
        <taxon>Bacteria</taxon>
        <taxon>Pseudomonadati</taxon>
        <taxon>Pseudomonadota</taxon>
        <taxon>Alphaproteobacteria</taxon>
        <taxon>Hyphomicrobiales</taxon>
        <taxon>Brucellaceae</taxon>
        <taxon>Brucella/Ochrobactrum group</taxon>
        <taxon>Brucella</taxon>
    </lineage>
</organism>
<keyword evidence="2" id="KW-0238">DNA-binding</keyword>
<evidence type="ECO:0000256" key="4">
    <source>
        <dbReference type="PROSITE-ProRule" id="PRU10137"/>
    </source>
</evidence>
<dbReference type="InterPro" id="IPR036162">
    <property type="entry name" value="Resolvase-like_N_sf"/>
</dbReference>
<proteinExistence type="predicted"/>
<dbReference type="EMBL" id="JACGXG010000010">
    <property type="protein sequence ID" value="MBA8853349.1"/>
    <property type="molecule type" value="Genomic_DNA"/>
</dbReference>
<dbReference type="PANTHER" id="PTHR30461:SF2">
    <property type="entry name" value="SERINE RECOMBINASE PINE-RELATED"/>
    <property type="match status" value="1"/>
</dbReference>
<dbReference type="RefSeq" id="WP_112671742.1">
    <property type="nucleotide sequence ID" value="NZ_JACGXG010000010.1"/>
</dbReference>
<comment type="caution">
    <text evidence="6">The sequence shown here is derived from an EMBL/GenBank/DDBJ whole genome shotgun (WGS) entry which is preliminary data.</text>
</comment>
<protein>
    <submittedName>
        <fullName evidence="6">DNA invertase Pin-like site-specific DNA recombinase</fullName>
    </submittedName>
</protein>
<dbReference type="PROSITE" id="PS00398">
    <property type="entry name" value="RECOMBINASES_2"/>
    <property type="match status" value="1"/>
</dbReference>
<keyword evidence="7" id="KW-1185">Reference proteome</keyword>
<dbReference type="Pfam" id="PF00239">
    <property type="entry name" value="Resolvase"/>
    <property type="match status" value="1"/>
</dbReference>
<dbReference type="Proteomes" id="UP000578622">
    <property type="component" value="Unassembled WGS sequence"/>
</dbReference>
<dbReference type="InterPro" id="IPR050639">
    <property type="entry name" value="SSR_resolvase"/>
</dbReference>
<name>A0ABR6AV48_9HYPH</name>
<dbReference type="SMART" id="SM00857">
    <property type="entry name" value="Resolvase"/>
    <property type="match status" value="1"/>
</dbReference>
<dbReference type="SUPFAM" id="SSF53041">
    <property type="entry name" value="Resolvase-like"/>
    <property type="match status" value="1"/>
</dbReference>
<accession>A0ABR6AV48</accession>
<dbReference type="InterPro" id="IPR006118">
    <property type="entry name" value="Recombinase_CS"/>
</dbReference>
<dbReference type="CDD" id="cd03768">
    <property type="entry name" value="SR_ResInv"/>
    <property type="match status" value="1"/>
</dbReference>
<evidence type="ECO:0000256" key="3">
    <source>
        <dbReference type="ARBA" id="ARBA00023172"/>
    </source>
</evidence>
<evidence type="ECO:0000256" key="1">
    <source>
        <dbReference type="ARBA" id="ARBA00022908"/>
    </source>
</evidence>
<dbReference type="PROSITE" id="PS51736">
    <property type="entry name" value="RECOMBINASES_3"/>
    <property type="match status" value="1"/>
</dbReference>
<reference evidence="6 7" key="1">
    <citation type="submission" date="2020-07" db="EMBL/GenBank/DDBJ databases">
        <title>Genomic Encyclopedia of Type Strains, Phase IV (KMG-V): Genome sequencing to study the core and pangenomes of soil and plant-associated prokaryotes.</title>
        <authorList>
            <person name="Whitman W."/>
        </authorList>
    </citation>
    <scope>NUCLEOTIDE SEQUENCE [LARGE SCALE GENOMIC DNA]</scope>
    <source>
        <strain evidence="6 7">RH4WT92</strain>
    </source>
</reference>
<evidence type="ECO:0000256" key="2">
    <source>
        <dbReference type="ARBA" id="ARBA00023125"/>
    </source>
</evidence>
<evidence type="ECO:0000259" key="5">
    <source>
        <dbReference type="PROSITE" id="PS51736"/>
    </source>
</evidence>